<dbReference type="Proteomes" id="UP000002281">
    <property type="component" value="Chromosome 14"/>
</dbReference>
<dbReference type="SUPFAM" id="SSF55753">
    <property type="entry name" value="Actin depolymerizing proteins"/>
    <property type="match status" value="1"/>
</dbReference>
<dbReference type="PROSITE" id="PS51263">
    <property type="entry name" value="ADF_H"/>
    <property type="match status" value="1"/>
</dbReference>
<dbReference type="GeneID" id="100068529"/>
<dbReference type="Gene3D" id="3.40.20.10">
    <property type="entry name" value="Severin"/>
    <property type="match status" value="1"/>
</dbReference>
<keyword evidence="19" id="KW-1185">Reference proteome</keyword>
<accession>A0A3Q2L509</accession>
<evidence type="ECO:0000256" key="14">
    <source>
        <dbReference type="ARBA" id="ARBA00073040"/>
    </source>
</evidence>
<keyword evidence="7" id="KW-0221">Differentiation</keyword>
<dbReference type="GeneTree" id="ENSGT00940000159431"/>
<dbReference type="CTD" id="1627"/>
<feature type="compositionally biased region" description="Basic and acidic residues" evidence="16">
    <location>
        <begin position="288"/>
        <end position="298"/>
    </location>
</feature>
<feature type="compositionally biased region" description="Pro residues" evidence="16">
    <location>
        <begin position="409"/>
        <end position="419"/>
    </location>
</feature>
<evidence type="ECO:0000256" key="13">
    <source>
        <dbReference type="ARBA" id="ARBA00058167"/>
    </source>
</evidence>
<feature type="compositionally biased region" description="Low complexity" evidence="16">
    <location>
        <begin position="329"/>
        <end position="343"/>
    </location>
</feature>
<dbReference type="InParanoid" id="A0A3Q2L509"/>
<dbReference type="Ensembl" id="ENSECAT00000044218.3">
    <property type="protein sequence ID" value="ENSECAP00000033293.1"/>
    <property type="gene ID" value="ENSECAG00000010616.4"/>
</dbReference>
<keyword evidence="5" id="KW-0217">Developmental protein</keyword>
<comment type="function">
    <text evidence="13">Actin cytoskeleton-organizing protein that plays a role in the formation of cell projections. Required for actin polymerization at immunological synapses (IS) and for the recruitment of the chemokine receptor CXCR4 to IS. Plays a role in dendritic spine morphogenesis and organization, including the localization of the dopamine receptor DRD1 to the dendritic spines. Involved in memory-related synaptic plasticity in the hippocampus.</text>
</comment>
<sequence length="706" mass="77312">MAGVSFSGHRLELLAAYEEVIREESAADWALYTYEDGSDDLKLAASGEGGLQELSGHFENQKVMYGFCSVKDSQAALPKYVLINWVGEDVPDARKCACASHVAKVAEFFQGVDVIVNASSVEDIDAGAIGQRLSNGLARLSSPVLHRLRLREDENAEPVGTTYQKTDAAVEMKRINREQFWEQAKKEEELRKEEERKKALDERLRFEQERMEQERMEQEERERRYREREQQIEEHRRKQQTLEAEEAKRRLKEQSIFGDQQDEEEETQMKKSESEVEEAAAIIAQRPDNPREFFKQQERVASASAGSCDVPSPFNHRPGRPYCPFIKASDSGPSSSSSSSSSPPRTPFPYITCHRTPNLSSSLPCSHLDSHRRMAPTPIPTRSPSDSSTASTPVTEQIERALDEVTSSQPPPLPPPPPAQETQVSSPGLDGEESSKEARAAGPTEEPPQAPQPSQGQGSPTEDLMFMVPPEQAVLAAALEPTMADTAAADTSAADAIDTNTAAADTAVANTITPAAASLIDLWPGNGEGGSVPQAEPRAPTPPLGAEVTLAEVPLLDKVAQEPLPPASEGCANLLNFDELPEPPATFCDPEEEVEREPLAAPQALALPSALEELDQEPEPELEPEPEPEPEPESHLLTNGETTQKEGTQASEGYFSQSQEEEFTQSEELCAKAPPPVFYNKPPEIDITCWDADPVPEEEEGFEGGD</sequence>
<dbReference type="GO" id="GO:0030425">
    <property type="term" value="C:dendrite"/>
    <property type="evidence" value="ECO:0007669"/>
    <property type="project" value="UniProtKB-SubCell"/>
</dbReference>
<evidence type="ECO:0000256" key="6">
    <source>
        <dbReference type="ARBA" id="ARBA00022490"/>
    </source>
</evidence>
<keyword evidence="8" id="KW-0524">Neurogenesis</keyword>
<keyword evidence="12" id="KW-0966">Cell projection</keyword>
<evidence type="ECO:0000256" key="11">
    <source>
        <dbReference type="ARBA" id="ARBA00023203"/>
    </source>
</evidence>
<dbReference type="InterPro" id="IPR029006">
    <property type="entry name" value="ADF-H/Gelsolin-like_dom_sf"/>
</dbReference>
<proteinExistence type="evidence at protein level"/>
<keyword evidence="21" id="KW-1267">Proteomics identification</keyword>
<evidence type="ECO:0000256" key="4">
    <source>
        <dbReference type="ARBA" id="ARBA00004624"/>
    </source>
</evidence>
<dbReference type="GO" id="GO:0030426">
    <property type="term" value="C:growth cone"/>
    <property type="evidence" value="ECO:0007669"/>
    <property type="project" value="UniProtKB-SubCell"/>
</dbReference>
<evidence type="ECO:0000313" key="18">
    <source>
        <dbReference type="Ensembl" id="ENSECAP00000033293.1"/>
    </source>
</evidence>
<keyword evidence="9" id="KW-0965">Cell junction</keyword>
<gene>
    <name evidence="18 20" type="primary">DBN1</name>
</gene>
<dbReference type="GO" id="GO:0003779">
    <property type="term" value="F:actin binding"/>
    <property type="evidence" value="ECO:0007669"/>
    <property type="project" value="UniProtKB-KW"/>
</dbReference>
<reference evidence="18 19" key="1">
    <citation type="journal article" date="2009" name="Science">
        <title>Genome sequence, comparative analysis, and population genetics of the domestic horse.</title>
        <authorList>
            <consortium name="Broad Institute Genome Sequencing Platform"/>
            <consortium name="Broad Institute Whole Genome Assembly Team"/>
            <person name="Wade C.M."/>
            <person name="Giulotto E."/>
            <person name="Sigurdsson S."/>
            <person name="Zoli M."/>
            <person name="Gnerre S."/>
            <person name="Imsland F."/>
            <person name="Lear T.L."/>
            <person name="Adelson D.L."/>
            <person name="Bailey E."/>
            <person name="Bellone R.R."/>
            <person name="Bloecker H."/>
            <person name="Distl O."/>
            <person name="Edgar R.C."/>
            <person name="Garber M."/>
            <person name="Leeb T."/>
            <person name="Mauceli E."/>
            <person name="MacLeod J.N."/>
            <person name="Penedo M.C.T."/>
            <person name="Raison J.M."/>
            <person name="Sharpe T."/>
            <person name="Vogel J."/>
            <person name="Andersson L."/>
            <person name="Antczak D.F."/>
            <person name="Biagi T."/>
            <person name="Binns M.M."/>
            <person name="Chowdhary B.P."/>
            <person name="Coleman S.J."/>
            <person name="Della Valle G."/>
            <person name="Fryc S."/>
            <person name="Guerin G."/>
            <person name="Hasegawa T."/>
            <person name="Hill E.W."/>
            <person name="Jurka J."/>
            <person name="Kiialainen A."/>
            <person name="Lindgren G."/>
            <person name="Liu J."/>
            <person name="Magnani E."/>
            <person name="Mickelson J.R."/>
            <person name="Murray J."/>
            <person name="Nergadze S.G."/>
            <person name="Onofrio R."/>
            <person name="Pedroni S."/>
            <person name="Piras M.F."/>
            <person name="Raudsepp T."/>
            <person name="Rocchi M."/>
            <person name="Roeed K.H."/>
            <person name="Ryder O.A."/>
            <person name="Searle S."/>
            <person name="Skow L."/>
            <person name="Swinburne J.E."/>
            <person name="Syvaenen A.C."/>
            <person name="Tozaki T."/>
            <person name="Valberg S.J."/>
            <person name="Vaudin M."/>
            <person name="White J.R."/>
            <person name="Zody M.C."/>
            <person name="Lander E.S."/>
            <person name="Lindblad-Toh K."/>
        </authorList>
    </citation>
    <scope>NUCLEOTIDE SEQUENCE [LARGE SCALE GENOMIC DNA]</scope>
    <source>
        <strain evidence="18 19">Thoroughbred</strain>
    </source>
</reference>
<dbReference type="Bgee" id="ENSECAG00000010616">
    <property type="expression patterns" value="Expressed in synovial membrane of synovial joint and 23 other cell types or tissues"/>
</dbReference>
<reference evidence="18" key="2">
    <citation type="submission" date="2025-08" db="UniProtKB">
        <authorList>
            <consortium name="Ensembl"/>
        </authorList>
    </citation>
    <scope>IDENTIFICATION</scope>
    <source>
        <strain evidence="18">Thoroughbred</strain>
    </source>
</reference>
<evidence type="ECO:0000256" key="3">
    <source>
        <dbReference type="ARBA" id="ARBA00004544"/>
    </source>
</evidence>
<dbReference type="Pfam" id="PF00241">
    <property type="entry name" value="Cofilin_ADF"/>
    <property type="match status" value="1"/>
</dbReference>
<dbReference type="PANTHER" id="PTHR10829">
    <property type="entry name" value="CORTACTIN AND DREBRIN"/>
    <property type="match status" value="1"/>
</dbReference>
<evidence type="ECO:0000256" key="15">
    <source>
        <dbReference type="ARBA" id="ARBA00076970"/>
    </source>
</evidence>
<dbReference type="VGNC" id="VGNC:17018">
    <property type="gene designation" value="DBN1"/>
</dbReference>
<protein>
    <recommendedName>
        <fullName evidence="14">Drebrin</fullName>
    </recommendedName>
    <alternativeName>
        <fullName evidence="15">Developmentally-regulated brain protein</fullName>
    </alternativeName>
</protein>
<evidence type="ECO:0000313" key="20">
    <source>
        <dbReference type="VGNC" id="VGNC:17018"/>
    </source>
</evidence>
<comment type="subcellular location">
    <subcellularLocation>
        <location evidence="2">Cell junction</location>
    </subcellularLocation>
    <subcellularLocation>
        <location evidence="1">Cell projection</location>
        <location evidence="1">Dendrite</location>
    </subcellularLocation>
    <subcellularLocation>
        <location evidence="4">Cell projection</location>
        <location evidence="4">Growth cone</location>
    </subcellularLocation>
    <subcellularLocation>
        <location evidence="3">Cytoplasm</location>
        <location evidence="3">Cell cortex</location>
    </subcellularLocation>
</comment>
<dbReference type="SMR" id="A0A3Q2L509"/>
<dbReference type="STRING" id="9796.ENSECAP00000033293"/>
<feature type="domain" description="ADF-H" evidence="17">
    <location>
        <begin position="3"/>
        <end position="134"/>
    </location>
</feature>
<evidence type="ECO:0000256" key="10">
    <source>
        <dbReference type="ARBA" id="ARBA00022990"/>
    </source>
</evidence>
<evidence type="ECO:0000256" key="8">
    <source>
        <dbReference type="ARBA" id="ARBA00022902"/>
    </source>
</evidence>
<feature type="compositionally biased region" description="Low complexity" evidence="16">
    <location>
        <begin position="599"/>
        <end position="611"/>
    </location>
</feature>
<feature type="compositionally biased region" description="Low complexity" evidence="16">
    <location>
        <begin position="452"/>
        <end position="462"/>
    </location>
</feature>
<dbReference type="RefSeq" id="XP_023472874.1">
    <property type="nucleotide sequence ID" value="XM_023617106.2"/>
</dbReference>
<feature type="compositionally biased region" description="Polar residues" evidence="16">
    <location>
        <begin position="636"/>
        <end position="651"/>
    </location>
</feature>
<evidence type="ECO:0000256" key="5">
    <source>
        <dbReference type="ARBA" id="ARBA00022473"/>
    </source>
</evidence>
<keyword evidence="6" id="KW-0963">Cytoplasm</keyword>
<dbReference type="PANTHER" id="PTHR10829:SF1">
    <property type="entry name" value="DREBRIN"/>
    <property type="match status" value="1"/>
</dbReference>
<feature type="compositionally biased region" description="Polar residues" evidence="16">
    <location>
        <begin position="355"/>
        <end position="364"/>
    </location>
</feature>
<feature type="compositionally biased region" description="Acidic residues" evidence="16">
    <location>
        <begin position="612"/>
        <end position="631"/>
    </location>
</feature>
<evidence type="ECO:0007829" key="21">
    <source>
        <dbReference type="PeptideAtlas" id="A0A3Q2L509"/>
    </source>
</evidence>
<evidence type="ECO:0000256" key="7">
    <source>
        <dbReference type="ARBA" id="ARBA00022782"/>
    </source>
</evidence>
<name>A0A3Q2L509_HORSE</name>
<evidence type="ECO:0000259" key="17">
    <source>
        <dbReference type="PROSITE" id="PS51263"/>
    </source>
</evidence>
<keyword evidence="11" id="KW-0009">Actin-binding</keyword>
<evidence type="ECO:0000256" key="9">
    <source>
        <dbReference type="ARBA" id="ARBA00022949"/>
    </source>
</evidence>
<dbReference type="OMA" id="EEHRWEA"/>
<evidence type="ECO:0000256" key="12">
    <source>
        <dbReference type="ARBA" id="ARBA00023273"/>
    </source>
</evidence>
<keyword evidence="10" id="KW-0007">Acetylation</keyword>
<feature type="region of interest" description="Disordered" evidence="16">
    <location>
        <begin position="210"/>
        <end position="468"/>
    </location>
</feature>
<dbReference type="AlphaFoldDB" id="A0A3Q2L509"/>
<dbReference type="GO" id="GO:0005938">
    <property type="term" value="C:cell cortex"/>
    <property type="evidence" value="ECO:0007669"/>
    <property type="project" value="UniProtKB-SubCell"/>
</dbReference>
<dbReference type="InterPro" id="IPR002108">
    <property type="entry name" value="ADF-H"/>
</dbReference>
<dbReference type="SMART" id="SM00102">
    <property type="entry name" value="ADF"/>
    <property type="match status" value="1"/>
</dbReference>
<feature type="compositionally biased region" description="Polar residues" evidence="16">
    <location>
        <begin position="380"/>
        <end position="395"/>
    </location>
</feature>
<dbReference type="PaxDb" id="9796-ENSECAP00000033293"/>
<organism evidence="18 19">
    <name type="scientific">Equus caballus</name>
    <name type="common">Horse</name>
    <dbReference type="NCBI Taxonomy" id="9796"/>
    <lineage>
        <taxon>Eukaryota</taxon>
        <taxon>Metazoa</taxon>
        <taxon>Chordata</taxon>
        <taxon>Craniata</taxon>
        <taxon>Vertebrata</taxon>
        <taxon>Euteleostomi</taxon>
        <taxon>Mammalia</taxon>
        <taxon>Eutheria</taxon>
        <taxon>Laurasiatheria</taxon>
        <taxon>Perissodactyla</taxon>
        <taxon>Equidae</taxon>
        <taxon>Equus</taxon>
    </lineage>
</organism>
<dbReference type="GO" id="GO:0007399">
    <property type="term" value="P:nervous system development"/>
    <property type="evidence" value="ECO:0007669"/>
    <property type="project" value="UniProtKB-KW"/>
</dbReference>
<dbReference type="GO" id="GO:0070161">
    <property type="term" value="C:anchoring junction"/>
    <property type="evidence" value="ECO:0007669"/>
    <property type="project" value="UniProtKB-SubCell"/>
</dbReference>
<dbReference type="CDD" id="cd11281">
    <property type="entry name" value="ADF_drebrin_like"/>
    <property type="match status" value="1"/>
</dbReference>
<feature type="compositionally biased region" description="Acidic residues" evidence="16">
    <location>
        <begin position="694"/>
        <end position="706"/>
    </location>
</feature>
<feature type="region of interest" description="Disordered" evidence="16">
    <location>
        <begin position="524"/>
        <end position="544"/>
    </location>
</feature>
<dbReference type="OrthoDB" id="5971719at2759"/>
<evidence type="ECO:0000256" key="1">
    <source>
        <dbReference type="ARBA" id="ARBA00004279"/>
    </source>
</evidence>
<evidence type="ECO:0000256" key="2">
    <source>
        <dbReference type="ARBA" id="ARBA00004282"/>
    </source>
</evidence>
<feature type="compositionally biased region" description="Basic and acidic residues" evidence="16">
    <location>
        <begin position="210"/>
        <end position="236"/>
    </location>
</feature>
<dbReference type="FunFam" id="3.40.20.10:FF:000032">
    <property type="entry name" value="Drebrin 1"/>
    <property type="match status" value="1"/>
</dbReference>
<dbReference type="GO" id="GO:0030154">
    <property type="term" value="P:cell differentiation"/>
    <property type="evidence" value="ECO:0007669"/>
    <property type="project" value="UniProtKB-KW"/>
</dbReference>
<evidence type="ECO:0000313" key="19">
    <source>
        <dbReference type="Proteomes" id="UP000002281"/>
    </source>
</evidence>
<feature type="region of interest" description="Disordered" evidence="16">
    <location>
        <begin position="575"/>
        <end position="706"/>
    </location>
</feature>
<reference evidence="18" key="3">
    <citation type="submission" date="2025-09" db="UniProtKB">
        <authorList>
            <consortium name="Ensembl"/>
        </authorList>
    </citation>
    <scope>IDENTIFICATION</scope>
    <source>
        <strain evidence="18">Thoroughbred</strain>
    </source>
</reference>
<evidence type="ECO:0000256" key="16">
    <source>
        <dbReference type="SAM" id="MobiDB-lite"/>
    </source>
</evidence>
<dbReference type="GO" id="GO:0005856">
    <property type="term" value="C:cytoskeleton"/>
    <property type="evidence" value="ECO:0007669"/>
    <property type="project" value="UniProtKB-ARBA"/>
</dbReference>